<dbReference type="AlphaFoldDB" id="A0A6P1MP72"/>
<evidence type="ECO:0000313" key="2">
    <source>
        <dbReference type="Proteomes" id="UP000463883"/>
    </source>
</evidence>
<organism evidence="1 2">
    <name type="scientific">Aminipila terrae</name>
    <dbReference type="NCBI Taxonomy" id="2697030"/>
    <lineage>
        <taxon>Bacteria</taxon>
        <taxon>Bacillati</taxon>
        <taxon>Bacillota</taxon>
        <taxon>Clostridia</taxon>
        <taxon>Peptostreptococcales</taxon>
        <taxon>Anaerovoracaceae</taxon>
        <taxon>Aminipila</taxon>
    </lineage>
</organism>
<reference evidence="1 2" key="1">
    <citation type="submission" date="2020-01" db="EMBL/GenBank/DDBJ databases">
        <title>Genomic analysis of Aminipila sp. CBA3637.</title>
        <authorList>
            <person name="Kim Y.B."/>
            <person name="Roh S.W."/>
        </authorList>
    </citation>
    <scope>NUCLEOTIDE SEQUENCE [LARGE SCALE GENOMIC DNA]</scope>
    <source>
        <strain evidence="1 2">CBA3637</strain>
    </source>
</reference>
<gene>
    <name evidence="1" type="ORF">Ami3637_14800</name>
</gene>
<dbReference type="Proteomes" id="UP000463883">
    <property type="component" value="Chromosome"/>
</dbReference>
<keyword evidence="2" id="KW-1185">Reference proteome</keyword>
<protein>
    <submittedName>
        <fullName evidence="1">Uncharacterized protein</fullName>
    </submittedName>
</protein>
<name>A0A6P1MP72_9FIRM</name>
<sequence>MINTDEETKKALDKLLLTYKIQPVGWGYIDCICIKENVFEFINSLTELGIKVTDITWWYHCVIGEKKEKGCPHGGGGPMSKYFDGWFSEMYQIPNIKVKDNKEINSYVFNEWPNTSDYLPCLIPAFWLDVPDDWRNTVR</sequence>
<evidence type="ECO:0000313" key="1">
    <source>
        <dbReference type="EMBL" id="QHI73476.1"/>
    </source>
</evidence>
<dbReference type="KEGG" id="amic:Ami3637_14800"/>
<dbReference type="RefSeq" id="WP_162363241.1">
    <property type="nucleotide sequence ID" value="NZ_CP047591.1"/>
</dbReference>
<accession>A0A6P1MP72</accession>
<dbReference type="EMBL" id="CP047591">
    <property type="protein sequence ID" value="QHI73476.1"/>
    <property type="molecule type" value="Genomic_DNA"/>
</dbReference>
<proteinExistence type="predicted"/>